<dbReference type="AlphaFoldDB" id="A0A847U595"/>
<sequence>MTRDVEWFTGRCRQAGKAVFGDRYGYALWLGLLVTFGLYWRIGIFITDTYTTANALVAVSNGHLHITETPYTLTLGAQPGLHEAGGRLYGRNYGQILLAVPLVWALQALSVFITPRLLLLGLWSGTALVFVAHVSVLGQRHTDTAKRTVLWVGSALVAVLFLVGALTATALPDTALPIAAFQISTMLAAATTGVVLYRLVGIWHDRSVALAAGVAIGIASSVGFWASLPKRHVLVGFLLLTTVYLFARSRIAYADSRHRLGLGFRAGAYVTAGLVTWTHAFEGFFLVVTLALVDLITARRNSFVHLAVIGLALFLGSLPMLVTNFLISGNPVKPPRLLSAVGGADVEFTPETGGDGGTGGGSGAGGSGGTGTDGGTGDSDGSDAGGTSGGDSAGPGGDTRTPIITPILGLFKQVLGPAAPAMTFTSDAVSGGLDVLTTPDRMSQIFLRSGSASHINYAPNSYEAIELTMVEAVPLFGAVAALPVVLIRSANQRIRRWDVRPSQYSPRTQTDMLVAALAAVFTLVYLSRLPLHAQLTVRYLLPTVPLIMYGIVRFPAVHDPVSDARRWLAGGYAVSVVGGLLLGLGVVAGLDLALGEAVQFHALLNLGGAAVCGGTVLGRTLVPDRVPSRAVAVGLSLPAGLTTAYLFLSGLVYFQYGPFALDFIRVLTPHLPAV</sequence>
<name>A0A847U595_HALAR</name>
<feature type="transmembrane region" description="Helical" evidence="2">
    <location>
        <begin position="268"/>
        <end position="291"/>
    </location>
</feature>
<feature type="transmembrane region" description="Helical" evidence="2">
    <location>
        <begin position="178"/>
        <end position="200"/>
    </location>
</feature>
<dbReference type="EMBL" id="WOWA01000004">
    <property type="protein sequence ID" value="NLV13452.1"/>
    <property type="molecule type" value="Genomic_DNA"/>
</dbReference>
<feature type="transmembrane region" description="Helical" evidence="2">
    <location>
        <begin position="510"/>
        <end position="527"/>
    </location>
</feature>
<reference evidence="3" key="1">
    <citation type="submission" date="2019-12" db="EMBL/GenBank/DDBJ databases">
        <title>Whole genome sequencing of Haloarcula argentinensis strain pws5.</title>
        <authorList>
            <person name="Verma D.K."/>
            <person name="Gopal K."/>
            <person name="Prasad E.S."/>
        </authorList>
    </citation>
    <scope>NUCLEOTIDE SEQUENCE</scope>
    <source>
        <strain evidence="3">Pws5</strain>
    </source>
</reference>
<evidence type="ECO:0000313" key="3">
    <source>
        <dbReference type="EMBL" id="NLV13452.1"/>
    </source>
</evidence>
<keyword evidence="2" id="KW-0472">Membrane</keyword>
<feature type="transmembrane region" description="Helical" evidence="2">
    <location>
        <begin position="96"/>
        <end position="114"/>
    </location>
</feature>
<dbReference type="Proteomes" id="UP000641625">
    <property type="component" value="Unassembled WGS sequence"/>
</dbReference>
<evidence type="ECO:0000313" key="4">
    <source>
        <dbReference type="Proteomes" id="UP000641625"/>
    </source>
</evidence>
<feature type="transmembrane region" description="Helical" evidence="2">
    <location>
        <begin position="568"/>
        <end position="588"/>
    </location>
</feature>
<feature type="transmembrane region" description="Helical" evidence="2">
    <location>
        <begin position="149"/>
        <end position="172"/>
    </location>
</feature>
<feature type="transmembrane region" description="Helical" evidence="2">
    <location>
        <begin position="303"/>
        <end position="327"/>
    </location>
</feature>
<feature type="transmembrane region" description="Helical" evidence="2">
    <location>
        <begin position="539"/>
        <end position="556"/>
    </location>
</feature>
<feature type="transmembrane region" description="Helical" evidence="2">
    <location>
        <begin position="24"/>
        <end position="42"/>
    </location>
</feature>
<evidence type="ECO:0000256" key="1">
    <source>
        <dbReference type="SAM" id="MobiDB-lite"/>
    </source>
</evidence>
<keyword evidence="2" id="KW-1133">Transmembrane helix</keyword>
<evidence type="ECO:0000256" key="2">
    <source>
        <dbReference type="SAM" id="Phobius"/>
    </source>
</evidence>
<feature type="transmembrane region" description="Helical" evidence="2">
    <location>
        <begin position="600"/>
        <end position="618"/>
    </location>
</feature>
<comment type="caution">
    <text evidence="3">The sequence shown here is derived from an EMBL/GenBank/DDBJ whole genome shotgun (WGS) entry which is preliminary data.</text>
</comment>
<feature type="transmembrane region" description="Helical" evidence="2">
    <location>
        <begin position="120"/>
        <end position="137"/>
    </location>
</feature>
<keyword evidence="2" id="KW-0812">Transmembrane</keyword>
<feature type="transmembrane region" description="Helical" evidence="2">
    <location>
        <begin position="207"/>
        <end position="226"/>
    </location>
</feature>
<protein>
    <submittedName>
        <fullName evidence="3">Uncharacterized protein</fullName>
    </submittedName>
</protein>
<feature type="transmembrane region" description="Helical" evidence="2">
    <location>
        <begin position="630"/>
        <end position="654"/>
    </location>
</feature>
<feature type="compositionally biased region" description="Gly residues" evidence="1">
    <location>
        <begin position="353"/>
        <end position="397"/>
    </location>
</feature>
<organism evidence="3 4">
    <name type="scientific">Haloarcula argentinensis</name>
    <dbReference type="NCBI Taxonomy" id="43776"/>
    <lineage>
        <taxon>Archaea</taxon>
        <taxon>Methanobacteriati</taxon>
        <taxon>Methanobacteriota</taxon>
        <taxon>Stenosarchaea group</taxon>
        <taxon>Halobacteria</taxon>
        <taxon>Halobacteriales</taxon>
        <taxon>Haloarculaceae</taxon>
        <taxon>Haloarcula</taxon>
    </lineage>
</organism>
<feature type="region of interest" description="Disordered" evidence="1">
    <location>
        <begin position="348"/>
        <end position="399"/>
    </location>
</feature>
<proteinExistence type="predicted"/>
<gene>
    <name evidence="3" type="ORF">GOC77_09255</name>
</gene>
<dbReference type="RefSeq" id="WP_170096954.1">
    <property type="nucleotide sequence ID" value="NZ_WOWA01000004.1"/>
</dbReference>
<accession>A0A847U595</accession>